<dbReference type="RefSeq" id="XP_032831364.1">
    <property type="nucleotide sequence ID" value="XM_032975473.1"/>
</dbReference>
<proteinExistence type="inferred from homology"/>
<dbReference type="GO" id="GO:0006611">
    <property type="term" value="P:protein export from nucleus"/>
    <property type="evidence" value="ECO:0007669"/>
    <property type="project" value="TreeGrafter"/>
</dbReference>
<protein>
    <submittedName>
        <fullName evidence="5 6">STE20-related kinase adapter protein alpha isoform X1</fullName>
    </submittedName>
</protein>
<evidence type="ECO:0000259" key="3">
    <source>
        <dbReference type="PROSITE" id="PS50011"/>
    </source>
</evidence>
<organism evidence="4 6">
    <name type="scientific">Petromyzon marinus</name>
    <name type="common">Sea lamprey</name>
    <dbReference type="NCBI Taxonomy" id="7757"/>
    <lineage>
        <taxon>Eukaryota</taxon>
        <taxon>Metazoa</taxon>
        <taxon>Chordata</taxon>
        <taxon>Craniata</taxon>
        <taxon>Vertebrata</taxon>
        <taxon>Cyclostomata</taxon>
        <taxon>Hyperoartia</taxon>
        <taxon>Petromyzontiformes</taxon>
        <taxon>Petromyzontidae</taxon>
        <taxon>Petromyzon</taxon>
    </lineage>
</organism>
<dbReference type="InterPro" id="IPR011009">
    <property type="entry name" value="Kinase-like_dom_sf"/>
</dbReference>
<dbReference type="Pfam" id="PF00069">
    <property type="entry name" value="Pkinase"/>
    <property type="match status" value="1"/>
</dbReference>
<dbReference type="RefSeq" id="XP_032831366.1">
    <property type="nucleotide sequence ID" value="XM_032975475.1"/>
</dbReference>
<gene>
    <name evidence="5 6 7" type="primary">STRADA</name>
</gene>
<dbReference type="Gene3D" id="1.10.510.10">
    <property type="entry name" value="Transferase(Phosphotransferase) domain 1"/>
    <property type="match status" value="1"/>
</dbReference>
<name>A0AAJ7XEH0_PETMA</name>
<dbReference type="RefSeq" id="XP_032831365.1">
    <property type="nucleotide sequence ID" value="XM_032975474.1"/>
</dbReference>
<dbReference type="PANTHER" id="PTHR48014:SF21">
    <property type="entry name" value="SERINE_THREONINE-PROTEIN KINASE FRAY2"/>
    <property type="match status" value="1"/>
</dbReference>
<dbReference type="GO" id="GO:0005524">
    <property type="term" value="F:ATP binding"/>
    <property type="evidence" value="ECO:0007669"/>
    <property type="project" value="InterPro"/>
</dbReference>
<keyword evidence="5 6" id="KW-0808">Transferase</keyword>
<reference evidence="5 6" key="1">
    <citation type="submission" date="2025-04" db="UniProtKB">
        <authorList>
            <consortium name="RefSeq"/>
        </authorList>
    </citation>
    <scope>IDENTIFICATION</scope>
    <source>
        <tissue evidence="5 6">Sperm</tissue>
    </source>
</reference>
<dbReference type="InterPro" id="IPR047173">
    <property type="entry name" value="STRAD_A/B-like"/>
</dbReference>
<accession>A0AAJ7XEH0</accession>
<keyword evidence="5 6" id="KW-0418">Kinase</keyword>
<evidence type="ECO:0000256" key="1">
    <source>
        <dbReference type="ARBA" id="ARBA00008874"/>
    </source>
</evidence>
<evidence type="ECO:0000313" key="5">
    <source>
        <dbReference type="RefSeq" id="XP_032831364.1"/>
    </source>
</evidence>
<dbReference type="Gene3D" id="3.30.200.20">
    <property type="entry name" value="Phosphorylase Kinase, domain 1"/>
    <property type="match status" value="1"/>
</dbReference>
<keyword evidence="4" id="KW-1185">Reference proteome</keyword>
<dbReference type="PROSITE" id="PS50011">
    <property type="entry name" value="PROTEIN_KINASE_DOM"/>
    <property type="match status" value="1"/>
</dbReference>
<dbReference type="InterPro" id="IPR000719">
    <property type="entry name" value="Prot_kinase_dom"/>
</dbReference>
<dbReference type="AlphaFoldDB" id="A0AAJ7XEH0"/>
<dbReference type="PANTHER" id="PTHR48014">
    <property type="entry name" value="SERINE/THREONINE-PROTEIN KINASE FRAY2"/>
    <property type="match status" value="1"/>
</dbReference>
<feature type="domain" description="Protein kinase" evidence="3">
    <location>
        <begin position="11"/>
        <end position="332"/>
    </location>
</feature>
<dbReference type="GO" id="GO:1902554">
    <property type="term" value="C:serine/threonine protein kinase complex"/>
    <property type="evidence" value="ECO:0007669"/>
    <property type="project" value="TreeGrafter"/>
</dbReference>
<dbReference type="SUPFAM" id="SSF56112">
    <property type="entry name" value="Protein kinase-like (PK-like)"/>
    <property type="match status" value="1"/>
</dbReference>
<comment type="function">
    <text evidence="2">Pseudokinase which, in complex with CAB39/MO25 (CAB39/MO25alpha or CAB39L/MO25beta), binds to and activates STK11/LKB1. Adopts a closed conformation typical of active protein kinases and binds STK11/LKB1 as a pseudosubstrate, promoting conformational change of STK11/LKB1 in an active conformation.</text>
</comment>
<evidence type="ECO:0000313" key="6">
    <source>
        <dbReference type="RefSeq" id="XP_032831365.1"/>
    </source>
</evidence>
<evidence type="ECO:0000256" key="2">
    <source>
        <dbReference type="ARBA" id="ARBA00034653"/>
    </source>
</evidence>
<sequence length="394" mass="43410">MTTYLPERNHYQTISMLGNGFEELMSVRLARHVPSGSYVAVRHINLEGCSHELFSLLQDELHIAKLFHHSNILPYWASFVVDNELWIITPFMAYVALLGGGGAGSAKDLISAHFTDGLPEPAIALVLYEVLRALEYVHRMGFVHRSVKASHVLVSADGRVYLTGLRSALSMILDGHRLRAVHTFPRHSVGTLPWLSPELLQQNLEGYDTKSDIYSLGIMACELANAHVPFKDMPTTQMLLEKLNGTVPCLLDTHTIPAEDLNLQNARASHGVEGGAGGGGAAGWPAASSPDQFSHPYNRTFSAPFHNFTEICLQRDPDRRPSATALMNHVFFKQVRKRQCDALPELLRPVAPLTEQQEAATHAHPDNGLDGVVRGLQRMQAAAADDDGDGDWDF</sequence>
<dbReference type="GO" id="GO:0004672">
    <property type="term" value="F:protein kinase activity"/>
    <property type="evidence" value="ECO:0007669"/>
    <property type="project" value="InterPro"/>
</dbReference>
<dbReference type="GeneID" id="116954727"/>
<dbReference type="Proteomes" id="UP001318040">
    <property type="component" value="Chromosome 56"/>
</dbReference>
<dbReference type="CTD" id="92335"/>
<dbReference type="GO" id="GO:0043539">
    <property type="term" value="F:protein serine/threonine kinase activator activity"/>
    <property type="evidence" value="ECO:0007669"/>
    <property type="project" value="InterPro"/>
</dbReference>
<comment type="similarity">
    <text evidence="1">Belongs to the protein kinase superfamily. STE Ser/Thr protein kinase family. STE20 subfamily.</text>
</comment>
<dbReference type="KEGG" id="pmrn:116954727"/>
<evidence type="ECO:0000313" key="7">
    <source>
        <dbReference type="RefSeq" id="XP_032831366.1"/>
    </source>
</evidence>
<evidence type="ECO:0000313" key="4">
    <source>
        <dbReference type="Proteomes" id="UP001318040"/>
    </source>
</evidence>